<dbReference type="EMBL" id="CM041533">
    <property type="protein sequence ID" value="KAI3374859.1"/>
    <property type="molecule type" value="Genomic_DNA"/>
</dbReference>
<protein>
    <submittedName>
        <fullName evidence="1">Uncharacterized protein</fullName>
    </submittedName>
</protein>
<gene>
    <name evidence="1" type="ORF">L3Q82_021397</name>
</gene>
<organism evidence="1 2">
    <name type="scientific">Scortum barcoo</name>
    <name type="common">barcoo grunter</name>
    <dbReference type="NCBI Taxonomy" id="214431"/>
    <lineage>
        <taxon>Eukaryota</taxon>
        <taxon>Metazoa</taxon>
        <taxon>Chordata</taxon>
        <taxon>Craniata</taxon>
        <taxon>Vertebrata</taxon>
        <taxon>Euteleostomi</taxon>
        <taxon>Actinopterygii</taxon>
        <taxon>Neopterygii</taxon>
        <taxon>Teleostei</taxon>
        <taxon>Neoteleostei</taxon>
        <taxon>Acanthomorphata</taxon>
        <taxon>Eupercaria</taxon>
        <taxon>Centrarchiformes</taxon>
        <taxon>Terapontoidei</taxon>
        <taxon>Terapontidae</taxon>
        <taxon>Scortum</taxon>
    </lineage>
</organism>
<dbReference type="Proteomes" id="UP000831701">
    <property type="component" value="Chromosome 3"/>
</dbReference>
<proteinExistence type="predicted"/>
<sequence length="483" mass="51028">PPTDHYQPRPYICSLSLLFVSTHTFQSSNPQPDSHTSTTMREFKSKEFWRAVLAEFVGMTLFIFLSIATAIGNSNNTNPDQEVKVSLAFGLAIATLAQSLGHISGAHLNPAVTLGMLASCQISVFKAVMYIVAQMLGSALASGIVFGARPSTTSALGLNALNGVTPSQGVGIELLATFQLVLCVIAVTDKRRRDVTGSAPLAIGLSVCLGHLAAISYTGCGINPARSFGPALILNDFTNHWVRKQNIKVLGVGQDLAQEVKVTLAFAFAIATLAQSLGHISGAHLNPAITLGLLVSCQISALRCVCYILAQMLGAVAASAIVNGYSRGGALGVNALNGVTVGQGFIIELIATLQLVLCVIAVTDKRRGDVTGSAPLASSGCQWGSGTLQRSHISYTGCGINPARSFGPALIRGQMKNHWVYWLAPMCGGIAAALIYDFLLYPRTQNFRTRMDILLHGPENENNGAELLGEDSDSPGPSQWPKH</sequence>
<reference evidence="1" key="1">
    <citation type="submission" date="2022-04" db="EMBL/GenBank/DDBJ databases">
        <title>Jade perch genome.</title>
        <authorList>
            <person name="Chao B."/>
        </authorList>
    </citation>
    <scope>NUCLEOTIDE SEQUENCE</scope>
    <source>
        <strain evidence="1">CB-2022</strain>
    </source>
</reference>
<feature type="non-terminal residue" evidence="1">
    <location>
        <position position="1"/>
    </location>
</feature>
<comment type="caution">
    <text evidence="1">The sequence shown here is derived from an EMBL/GenBank/DDBJ whole genome shotgun (WGS) entry which is preliminary data.</text>
</comment>
<accession>A0ACB8X531</accession>
<keyword evidence="2" id="KW-1185">Reference proteome</keyword>
<evidence type="ECO:0000313" key="1">
    <source>
        <dbReference type="EMBL" id="KAI3374859.1"/>
    </source>
</evidence>
<name>A0ACB8X531_9TELE</name>
<evidence type="ECO:0000313" key="2">
    <source>
        <dbReference type="Proteomes" id="UP000831701"/>
    </source>
</evidence>